<name>A0ABN5FKW8_9PROT</name>
<gene>
    <name evidence="2" type="ORF">CSC3H3_04880</name>
</gene>
<feature type="region of interest" description="Disordered" evidence="1">
    <location>
        <begin position="66"/>
        <end position="85"/>
    </location>
</feature>
<reference evidence="2 3" key="1">
    <citation type="submission" date="2017-10" db="EMBL/GenBank/DDBJ databases">
        <title>Biodiversity and function of Thalassospira species in the particle-attached aromatic-hydrocarbon-degrading consortia from the surface seawater of the China South Sea.</title>
        <authorList>
            <person name="Dong C."/>
            <person name="Liu R."/>
            <person name="Shao Z."/>
        </authorList>
    </citation>
    <scope>NUCLEOTIDE SEQUENCE [LARGE SCALE GENOMIC DNA]</scope>
    <source>
        <strain evidence="2 3">CSC3H3</strain>
    </source>
</reference>
<dbReference type="RefSeq" id="WP_101284098.1">
    <property type="nucleotide sequence ID" value="NZ_CP024199.1"/>
</dbReference>
<sequence>MTEDDIRRLRQNIARHPDGTFHFPEIYGAGWDDLYIGDRVKLGHAFLNAVRAGHFPGVSDSGMKKKGGRIYIKSGTSDTGDEPGR</sequence>
<dbReference type="InterPro" id="IPR010813">
    <property type="entry name" value="DUF1413"/>
</dbReference>
<organism evidence="2 3">
    <name type="scientific">Thalassospira marina</name>
    <dbReference type="NCBI Taxonomy" id="2048283"/>
    <lineage>
        <taxon>Bacteria</taxon>
        <taxon>Pseudomonadati</taxon>
        <taxon>Pseudomonadota</taxon>
        <taxon>Alphaproteobacteria</taxon>
        <taxon>Rhodospirillales</taxon>
        <taxon>Thalassospiraceae</taxon>
        <taxon>Thalassospira</taxon>
    </lineage>
</organism>
<evidence type="ECO:0000256" key="1">
    <source>
        <dbReference type="SAM" id="MobiDB-lite"/>
    </source>
</evidence>
<accession>A0ABN5FKW8</accession>
<dbReference type="Proteomes" id="UP000233458">
    <property type="component" value="Chromosome"/>
</dbReference>
<keyword evidence="3" id="KW-1185">Reference proteome</keyword>
<evidence type="ECO:0000313" key="2">
    <source>
        <dbReference type="EMBL" id="AUG52134.1"/>
    </source>
</evidence>
<dbReference type="EMBL" id="CP024199">
    <property type="protein sequence ID" value="AUG52134.1"/>
    <property type="molecule type" value="Genomic_DNA"/>
</dbReference>
<proteinExistence type="predicted"/>
<evidence type="ECO:0000313" key="3">
    <source>
        <dbReference type="Proteomes" id="UP000233458"/>
    </source>
</evidence>
<dbReference type="Pfam" id="PF07205">
    <property type="entry name" value="DUF1413"/>
    <property type="match status" value="1"/>
</dbReference>
<protein>
    <submittedName>
        <fullName evidence="2">DUF1413 domain-containing protein</fullName>
    </submittedName>
</protein>